<proteinExistence type="predicted"/>
<dbReference type="SUPFAM" id="SSF51905">
    <property type="entry name" value="FAD/NAD(P)-binding domain"/>
    <property type="match status" value="1"/>
</dbReference>
<comment type="caution">
    <text evidence="3">The sequence shown here is derived from an EMBL/GenBank/DDBJ whole genome shotgun (WGS) entry which is preliminary data.</text>
</comment>
<dbReference type="EC" id="1.5.3.19" evidence="3"/>
<reference evidence="4" key="1">
    <citation type="submission" date="2017-09" db="EMBL/GenBank/DDBJ databases">
        <title>Metaegenomics of thermophilic ammonia-oxidizing enrichment culture.</title>
        <authorList>
            <person name="Kato S."/>
            <person name="Suzuki K."/>
        </authorList>
    </citation>
    <scope>NUCLEOTIDE SEQUENCE [LARGE SCALE GENOMIC DNA]</scope>
</reference>
<name>A0A2H5Y3H3_9CHLR</name>
<dbReference type="PRINTS" id="PR00411">
    <property type="entry name" value="PNDRDTASEI"/>
</dbReference>
<dbReference type="Gene3D" id="3.50.50.60">
    <property type="entry name" value="FAD/NAD(P)-binding domain"/>
    <property type="match status" value="1"/>
</dbReference>
<dbReference type="Gene3D" id="3.30.9.10">
    <property type="entry name" value="D-Amino Acid Oxidase, subunit A, domain 2"/>
    <property type="match status" value="1"/>
</dbReference>
<evidence type="ECO:0000313" key="4">
    <source>
        <dbReference type="Proteomes" id="UP000236642"/>
    </source>
</evidence>
<dbReference type="PRINTS" id="PR00368">
    <property type="entry name" value="FADPNR"/>
</dbReference>
<organism evidence="3 4">
    <name type="scientific">Candidatus Thermoflexus japonica</name>
    <dbReference type="NCBI Taxonomy" id="2035417"/>
    <lineage>
        <taxon>Bacteria</taxon>
        <taxon>Bacillati</taxon>
        <taxon>Chloroflexota</taxon>
        <taxon>Thermoflexia</taxon>
        <taxon>Thermoflexales</taxon>
        <taxon>Thermoflexaceae</taxon>
        <taxon>Thermoflexus</taxon>
    </lineage>
</organism>
<dbReference type="GO" id="GO:0005737">
    <property type="term" value="C:cytoplasm"/>
    <property type="evidence" value="ECO:0007669"/>
    <property type="project" value="TreeGrafter"/>
</dbReference>
<dbReference type="GO" id="GO:0102317">
    <property type="term" value="F:4-methylaminobutyrate oxidase (demethylating) activity"/>
    <property type="evidence" value="ECO:0007669"/>
    <property type="project" value="UniProtKB-EC"/>
</dbReference>
<dbReference type="Pfam" id="PF01266">
    <property type="entry name" value="DAO"/>
    <property type="match status" value="1"/>
</dbReference>
<protein>
    <submittedName>
        <fullName evidence="3">4-methylaminobutanoate oxidase (Formaldehyde-forming)</fullName>
        <ecNumber evidence="3">1.5.3.19</ecNumber>
    </submittedName>
</protein>
<dbReference type="PANTHER" id="PTHR13847">
    <property type="entry name" value="SARCOSINE DEHYDROGENASE-RELATED"/>
    <property type="match status" value="1"/>
</dbReference>
<dbReference type="Proteomes" id="UP000236642">
    <property type="component" value="Unassembled WGS sequence"/>
</dbReference>
<sequence>MGPEEVDSGAFPRTADLVIIGGGIAGVAAAFYATREGFRTVVVERKPWLGALTTAVAVACFRAQWDDPDFAYLMVPSIATYERFADEIGVPGYDIGLRQQGWLFATTDPRGLERFQQWVEGQRRLGITDTELWTGEEARRRFPWLSSDVTAATFRARDGWLSPHEVVYGYARASGATFLLETEAPGIRVTGGRVAGVETLRGFLAAPRVVIAAGPFSRRLVTTAGVDLPLFLLRRQRAFVADPAIPPDAPMVADDDTGVYWRPEAGGAFLGWGLPEPPGEPQDPVPADPLFPARALEGAARLTPFFREVAARLTRDRVSVAAGQYTCTPDGKPLIGGCPPVDGLYVLTGDNGYGIESAPQAARHLVEVLTGRLPEPENRFRVHRPFRPTGKKVL</sequence>
<dbReference type="AlphaFoldDB" id="A0A2H5Y3H3"/>
<dbReference type="PANTHER" id="PTHR13847:SF287">
    <property type="entry name" value="FAD-DEPENDENT OXIDOREDUCTASE DOMAIN-CONTAINING PROTEIN 1"/>
    <property type="match status" value="1"/>
</dbReference>
<accession>A0A2H5Y3H3</accession>
<evidence type="ECO:0000259" key="2">
    <source>
        <dbReference type="Pfam" id="PF01266"/>
    </source>
</evidence>
<dbReference type="InterPro" id="IPR036188">
    <property type="entry name" value="FAD/NAD-bd_sf"/>
</dbReference>
<keyword evidence="1 3" id="KW-0560">Oxidoreductase</keyword>
<gene>
    <name evidence="3" type="primary">abo</name>
    <name evidence="3" type="ORF">HRbin22_00221</name>
</gene>
<evidence type="ECO:0000256" key="1">
    <source>
        <dbReference type="ARBA" id="ARBA00023002"/>
    </source>
</evidence>
<evidence type="ECO:0000313" key="3">
    <source>
        <dbReference type="EMBL" id="GBD07995.1"/>
    </source>
</evidence>
<dbReference type="InterPro" id="IPR006076">
    <property type="entry name" value="FAD-dep_OxRdtase"/>
</dbReference>
<dbReference type="EMBL" id="BEHY01000003">
    <property type="protein sequence ID" value="GBD07995.1"/>
    <property type="molecule type" value="Genomic_DNA"/>
</dbReference>
<feature type="domain" description="FAD dependent oxidoreductase" evidence="2">
    <location>
        <begin position="16"/>
        <end position="367"/>
    </location>
</feature>